<dbReference type="Gene3D" id="3.10.10.10">
    <property type="entry name" value="HIV Type 1 Reverse Transcriptase, subunit A, domain 1"/>
    <property type="match status" value="1"/>
</dbReference>
<organism evidence="3 4">
    <name type="scientific">Cucurbita moschata</name>
    <name type="common">Winter crookneck squash</name>
    <name type="synonym">Cucurbita pepo var. moschata</name>
    <dbReference type="NCBI Taxonomy" id="3662"/>
    <lineage>
        <taxon>Eukaryota</taxon>
        <taxon>Viridiplantae</taxon>
        <taxon>Streptophyta</taxon>
        <taxon>Embryophyta</taxon>
        <taxon>Tracheophyta</taxon>
        <taxon>Spermatophyta</taxon>
        <taxon>Magnoliopsida</taxon>
        <taxon>eudicotyledons</taxon>
        <taxon>Gunneridae</taxon>
        <taxon>Pentapetalae</taxon>
        <taxon>rosids</taxon>
        <taxon>fabids</taxon>
        <taxon>Cucurbitales</taxon>
        <taxon>Cucurbitaceae</taxon>
        <taxon>Cucurbiteae</taxon>
        <taxon>Cucurbita</taxon>
    </lineage>
</organism>
<evidence type="ECO:0000313" key="3">
    <source>
        <dbReference type="Proteomes" id="UP000504609"/>
    </source>
</evidence>
<dbReference type="RefSeq" id="XP_022930198.1">
    <property type="nucleotide sequence ID" value="XM_023074430.1"/>
</dbReference>
<evidence type="ECO:0000259" key="2">
    <source>
        <dbReference type="Pfam" id="PF03732"/>
    </source>
</evidence>
<feature type="compositionally biased region" description="Polar residues" evidence="1">
    <location>
        <begin position="224"/>
        <end position="237"/>
    </location>
</feature>
<protein>
    <submittedName>
        <fullName evidence="4">Uncharacterized protein LOC111436714</fullName>
    </submittedName>
</protein>
<dbReference type="PANTHER" id="PTHR15503:SF45">
    <property type="entry name" value="RNA-DIRECTED DNA POLYMERASE HOMOLOG"/>
    <property type="match status" value="1"/>
</dbReference>
<feature type="domain" description="Retrotransposon gag" evidence="2">
    <location>
        <begin position="52"/>
        <end position="147"/>
    </location>
</feature>
<feature type="region of interest" description="Disordered" evidence="1">
    <location>
        <begin position="173"/>
        <end position="237"/>
    </location>
</feature>
<evidence type="ECO:0000256" key="1">
    <source>
        <dbReference type="SAM" id="MobiDB-lite"/>
    </source>
</evidence>
<dbReference type="InterPro" id="IPR021109">
    <property type="entry name" value="Peptidase_aspartic_dom_sf"/>
</dbReference>
<dbReference type="InterPro" id="IPR032567">
    <property type="entry name" value="RTL1-rel"/>
</dbReference>
<dbReference type="Gene3D" id="2.40.70.10">
    <property type="entry name" value="Acid Proteases"/>
    <property type="match status" value="1"/>
</dbReference>
<dbReference type="GeneID" id="111436714"/>
<dbReference type="Pfam" id="PF08284">
    <property type="entry name" value="RVP_2"/>
    <property type="match status" value="1"/>
</dbReference>
<accession>A0A6J1EUD4</accession>
<dbReference type="SUPFAM" id="SSF56672">
    <property type="entry name" value="DNA/RNA polymerases"/>
    <property type="match status" value="1"/>
</dbReference>
<dbReference type="AlphaFoldDB" id="A0A6J1EUD4"/>
<gene>
    <name evidence="4" type="primary">LOC111436714</name>
</gene>
<evidence type="ECO:0000313" key="4">
    <source>
        <dbReference type="RefSeq" id="XP_022930198.1"/>
    </source>
</evidence>
<dbReference type="InterPro" id="IPR043502">
    <property type="entry name" value="DNA/RNA_pol_sf"/>
</dbReference>
<name>A0A6J1EUD4_CUCMO</name>
<dbReference type="CDD" id="cd00303">
    <property type="entry name" value="retropepsin_like"/>
    <property type="match status" value="1"/>
</dbReference>
<feature type="compositionally biased region" description="Polar residues" evidence="1">
    <location>
        <begin position="196"/>
        <end position="206"/>
    </location>
</feature>
<proteinExistence type="predicted"/>
<dbReference type="InterPro" id="IPR005162">
    <property type="entry name" value="Retrotrans_gag_dom"/>
</dbReference>
<reference evidence="4" key="1">
    <citation type="submission" date="2025-08" db="UniProtKB">
        <authorList>
            <consortium name="RefSeq"/>
        </authorList>
    </citation>
    <scope>IDENTIFICATION</scope>
    <source>
        <tissue evidence="4">Young leaves</tissue>
    </source>
</reference>
<dbReference type="KEGG" id="cmos:111436714"/>
<sequence>MEARYLRNFKRGDPRTFKGASEDPTVAQMWLRSIESVFVLTNCPEAHRVECATFMLRDDAELWWQATRDLIRPEGATVSWVEFKDAFSEEYYPEDVQLRKQQEFTQLSQRGRTVTTYAREFSKLMRFAPELVNTDYKTARRFVLGLDTKIHNTVEAFAPTTYAAALRAAKAMEGSDSSREPPLSPEEHLAKDCPGSRTTDVGNQQKPLRIANNPPQNRPPTRAYASTSKDTGNSDAAVTGSTHSFISTVFVSQSKFVLEPLLHGFSVGTSAGVNMIAAYRVKDSHVLVSEVKIEVDLIVLDMHVYDVILGMDWLAKNHASIDCHKKEVVFTPPSKTRFKFKGMSLGTVPKVISVLKAKKLVQHGAWAILASVVDTRKEEVFPNTLQVVSEIPDVFPEDLPGIPPTREVDFAIELELGTGPISKAPYRMAPAELKELKTQLQELLDKGFIRPSVSP</sequence>
<dbReference type="PANTHER" id="PTHR15503">
    <property type="entry name" value="LDOC1 RELATED"/>
    <property type="match status" value="1"/>
</dbReference>
<dbReference type="Pfam" id="PF03732">
    <property type="entry name" value="Retrotrans_gag"/>
    <property type="match status" value="1"/>
</dbReference>
<dbReference type="Proteomes" id="UP000504609">
    <property type="component" value="Unplaced"/>
</dbReference>
<keyword evidence="3" id="KW-1185">Reference proteome</keyword>